<name>A0A250JRR8_9BACT</name>
<feature type="region of interest" description="Disordered" evidence="1">
    <location>
        <begin position="113"/>
        <end position="142"/>
    </location>
</feature>
<feature type="compositionally biased region" description="Pro residues" evidence="1">
    <location>
        <begin position="363"/>
        <end position="383"/>
    </location>
</feature>
<dbReference type="EMBL" id="CP022203">
    <property type="protein sequence ID" value="ATB45826.1"/>
    <property type="molecule type" value="Genomic_DNA"/>
</dbReference>
<organism evidence="2 3">
    <name type="scientific">Corallococcus macrosporus DSM 14697</name>
    <dbReference type="NCBI Taxonomy" id="1189310"/>
    <lineage>
        <taxon>Bacteria</taxon>
        <taxon>Pseudomonadati</taxon>
        <taxon>Myxococcota</taxon>
        <taxon>Myxococcia</taxon>
        <taxon>Myxococcales</taxon>
        <taxon>Cystobacterineae</taxon>
        <taxon>Myxococcaceae</taxon>
        <taxon>Corallococcus</taxon>
    </lineage>
</organism>
<dbReference type="RefSeq" id="WP_095957520.1">
    <property type="nucleotide sequence ID" value="NZ_CP022203.1"/>
</dbReference>
<feature type="region of interest" description="Disordered" evidence="1">
    <location>
        <begin position="358"/>
        <end position="383"/>
    </location>
</feature>
<proteinExistence type="predicted"/>
<keyword evidence="3" id="KW-1185">Reference proteome</keyword>
<dbReference type="AlphaFoldDB" id="A0A250JRR8"/>
<accession>A0A250JRR8</accession>
<dbReference type="KEGG" id="mmas:MYMAC_001411"/>
<gene>
    <name evidence="2" type="ORF">MYMAC_001411</name>
</gene>
<dbReference type="Proteomes" id="UP000217343">
    <property type="component" value="Chromosome"/>
</dbReference>
<evidence type="ECO:0000256" key="1">
    <source>
        <dbReference type="SAM" id="MobiDB-lite"/>
    </source>
</evidence>
<dbReference type="OrthoDB" id="5525827at2"/>
<evidence type="ECO:0000313" key="3">
    <source>
        <dbReference type="Proteomes" id="UP000217343"/>
    </source>
</evidence>
<sequence>MSTIRRITASISSAISRARLDTNLESVSPLAPREPLQPVPAVRRGFADESEFQAEVDDLDTSLTAHAPKLAGLDGAQVDAEAPEHLRVFAGESSFESAPPRYSQLLGSQLPASLGAPRESVSGAAHRPSSRGPGAQDMGSDLLSPDAAAWELQNRDTSMAPTPVEAEDVLFMLDGPGAAADLEPALELGLEDLFEEAPRLRAAEDALFSAGAEDVPAARADTEAARLAGLAPTRFDAPVNFATEAAGIDAVPADLATAAAGDARVDDAPAGFALGSAYAATYGQQFAARQALDAAVSPAGPDAFLADPLDLGTLAPDEPTLDDAAVAGVLGSISANPAAASAPVAAAFASQGVEVVAEALEPELPPDANPGAPEAPAPEEPQG</sequence>
<reference evidence="2 3" key="1">
    <citation type="submission" date="2017-06" db="EMBL/GenBank/DDBJ databases">
        <title>Sequencing and comparative analysis of myxobacterial genomes.</title>
        <authorList>
            <person name="Rupp O."/>
            <person name="Goesmann A."/>
            <person name="Sogaard-Andersen L."/>
        </authorList>
    </citation>
    <scope>NUCLEOTIDE SEQUENCE [LARGE SCALE GENOMIC DNA]</scope>
    <source>
        <strain evidence="2 3">DSM 14697</strain>
    </source>
</reference>
<evidence type="ECO:0000313" key="2">
    <source>
        <dbReference type="EMBL" id="ATB45826.1"/>
    </source>
</evidence>
<protein>
    <submittedName>
        <fullName evidence="2">Uncharacterized protein</fullName>
    </submittedName>
</protein>